<name>A0A5B7JE51_PORTR</name>
<reference evidence="1 2" key="1">
    <citation type="submission" date="2019-05" db="EMBL/GenBank/DDBJ databases">
        <title>Another draft genome of Portunus trituberculatus and its Hox gene families provides insights of decapod evolution.</title>
        <authorList>
            <person name="Jeong J.-H."/>
            <person name="Song I."/>
            <person name="Kim S."/>
            <person name="Choi T."/>
            <person name="Kim D."/>
            <person name="Ryu S."/>
            <person name="Kim W."/>
        </authorList>
    </citation>
    <scope>NUCLEOTIDE SEQUENCE [LARGE SCALE GENOMIC DNA]</scope>
    <source>
        <tissue evidence="1">Muscle</tissue>
    </source>
</reference>
<dbReference type="Proteomes" id="UP000324222">
    <property type="component" value="Unassembled WGS sequence"/>
</dbReference>
<evidence type="ECO:0000313" key="1">
    <source>
        <dbReference type="EMBL" id="MPC91637.1"/>
    </source>
</evidence>
<gene>
    <name evidence="1" type="ORF">E2C01_086688</name>
</gene>
<dbReference type="EMBL" id="VSRR010088478">
    <property type="protein sequence ID" value="MPC91637.1"/>
    <property type="molecule type" value="Genomic_DNA"/>
</dbReference>
<accession>A0A5B7JE51</accession>
<dbReference type="AlphaFoldDB" id="A0A5B7JE51"/>
<comment type="caution">
    <text evidence="1">The sequence shown here is derived from an EMBL/GenBank/DDBJ whole genome shotgun (WGS) entry which is preliminary data.</text>
</comment>
<proteinExistence type="predicted"/>
<organism evidence="1 2">
    <name type="scientific">Portunus trituberculatus</name>
    <name type="common">Swimming crab</name>
    <name type="synonym">Neptunus trituberculatus</name>
    <dbReference type="NCBI Taxonomy" id="210409"/>
    <lineage>
        <taxon>Eukaryota</taxon>
        <taxon>Metazoa</taxon>
        <taxon>Ecdysozoa</taxon>
        <taxon>Arthropoda</taxon>
        <taxon>Crustacea</taxon>
        <taxon>Multicrustacea</taxon>
        <taxon>Malacostraca</taxon>
        <taxon>Eumalacostraca</taxon>
        <taxon>Eucarida</taxon>
        <taxon>Decapoda</taxon>
        <taxon>Pleocyemata</taxon>
        <taxon>Brachyura</taxon>
        <taxon>Eubrachyura</taxon>
        <taxon>Portunoidea</taxon>
        <taxon>Portunidae</taxon>
        <taxon>Portuninae</taxon>
        <taxon>Portunus</taxon>
    </lineage>
</organism>
<protein>
    <submittedName>
        <fullName evidence="1">Uncharacterized protein</fullName>
    </submittedName>
</protein>
<evidence type="ECO:0000313" key="2">
    <source>
        <dbReference type="Proteomes" id="UP000324222"/>
    </source>
</evidence>
<sequence length="49" mass="5497">MKMCVLLLVRLSEEVPGQVLVDLGHYTALGKTPCSLRNCTLFSSFLKKR</sequence>
<keyword evidence="2" id="KW-1185">Reference proteome</keyword>